<dbReference type="Proteomes" id="UP000634136">
    <property type="component" value="Unassembled WGS sequence"/>
</dbReference>
<gene>
    <name evidence="1" type="ORF">G2W53_007296</name>
</gene>
<dbReference type="EMBL" id="JAAIUW010000003">
    <property type="protein sequence ID" value="KAF7838814.1"/>
    <property type="molecule type" value="Genomic_DNA"/>
</dbReference>
<comment type="caution">
    <text evidence="1">The sequence shown here is derived from an EMBL/GenBank/DDBJ whole genome shotgun (WGS) entry which is preliminary data.</text>
</comment>
<evidence type="ECO:0000313" key="2">
    <source>
        <dbReference type="Proteomes" id="UP000634136"/>
    </source>
</evidence>
<evidence type="ECO:0000313" key="1">
    <source>
        <dbReference type="EMBL" id="KAF7838814.1"/>
    </source>
</evidence>
<accession>A0A835CE28</accession>
<proteinExistence type="predicted"/>
<name>A0A835CE28_9FABA</name>
<reference evidence="1" key="1">
    <citation type="submission" date="2020-09" db="EMBL/GenBank/DDBJ databases">
        <title>Genome-Enabled Discovery of Anthraquinone Biosynthesis in Senna tora.</title>
        <authorList>
            <person name="Kang S.-H."/>
            <person name="Pandey R.P."/>
            <person name="Lee C.-M."/>
            <person name="Sim J.-S."/>
            <person name="Jeong J.-T."/>
            <person name="Choi B.-S."/>
            <person name="Jung M."/>
            <person name="Ginzburg D."/>
            <person name="Zhao K."/>
            <person name="Won S.Y."/>
            <person name="Oh T.-J."/>
            <person name="Yu Y."/>
            <person name="Kim N.-H."/>
            <person name="Lee O.R."/>
            <person name="Lee T.-H."/>
            <person name="Bashyal P."/>
            <person name="Kim T.-S."/>
            <person name="Lee W.-H."/>
            <person name="Kawkins C."/>
            <person name="Kim C.-K."/>
            <person name="Kim J.S."/>
            <person name="Ahn B.O."/>
            <person name="Rhee S.Y."/>
            <person name="Sohng J.K."/>
        </authorList>
    </citation>
    <scope>NUCLEOTIDE SEQUENCE</scope>
    <source>
        <tissue evidence="1">Leaf</tissue>
    </source>
</reference>
<organism evidence="1 2">
    <name type="scientific">Senna tora</name>
    <dbReference type="NCBI Taxonomy" id="362788"/>
    <lineage>
        <taxon>Eukaryota</taxon>
        <taxon>Viridiplantae</taxon>
        <taxon>Streptophyta</taxon>
        <taxon>Embryophyta</taxon>
        <taxon>Tracheophyta</taxon>
        <taxon>Spermatophyta</taxon>
        <taxon>Magnoliopsida</taxon>
        <taxon>eudicotyledons</taxon>
        <taxon>Gunneridae</taxon>
        <taxon>Pentapetalae</taxon>
        <taxon>rosids</taxon>
        <taxon>fabids</taxon>
        <taxon>Fabales</taxon>
        <taxon>Fabaceae</taxon>
        <taxon>Caesalpinioideae</taxon>
        <taxon>Cassia clade</taxon>
        <taxon>Senna</taxon>
    </lineage>
</organism>
<sequence length="265" mass="28634">MSRKVFIRESDLREGLTRPWLLGLVLQPHDRPDLPFPSVGVCLGAPHYSSRYDVYGLSHCVHVVLSVPLIIAPMGVYELNLGPNDRGGFCLRSLRLRSSLRSSFLSSLRYPSLMLLEGSASSFLDCPPSLACCTSSNAMYLVDLASNSAMVFGGFLVMEQQNNLLRRGVKSVDCEEELDSPDLDSDKLLSDFSPLPRHLLDLLFREPNVTSSLGSGGKFTDPCSGVPPVPASRAFSCAALRAFSASNKAVVRSTEGPSAVPPSAL</sequence>
<keyword evidence="2" id="KW-1185">Reference proteome</keyword>
<dbReference type="AlphaFoldDB" id="A0A835CE28"/>
<protein>
    <submittedName>
        <fullName evidence="1">Uncharacterized protein</fullName>
    </submittedName>
</protein>